<evidence type="ECO:0000313" key="9">
    <source>
        <dbReference type="Proteomes" id="UP001321582"/>
    </source>
</evidence>
<dbReference type="Proteomes" id="UP001321582">
    <property type="component" value="Chromosome"/>
</dbReference>
<feature type="domain" description="ABC-2 type transporter transmembrane" evidence="7">
    <location>
        <begin position="25"/>
        <end position="375"/>
    </location>
</feature>
<dbReference type="GO" id="GO:0140359">
    <property type="term" value="F:ABC-type transporter activity"/>
    <property type="evidence" value="ECO:0007669"/>
    <property type="project" value="InterPro"/>
</dbReference>
<feature type="transmembrane region" description="Helical" evidence="5">
    <location>
        <begin position="225"/>
        <end position="251"/>
    </location>
</feature>
<evidence type="ECO:0000256" key="1">
    <source>
        <dbReference type="ARBA" id="ARBA00004141"/>
    </source>
</evidence>
<comment type="subcellular location">
    <subcellularLocation>
        <location evidence="1">Membrane</location>
        <topology evidence="1">Multi-pass membrane protein</topology>
    </subcellularLocation>
</comment>
<feature type="transmembrane region" description="Helical" evidence="5">
    <location>
        <begin position="303"/>
        <end position="322"/>
    </location>
</feature>
<feature type="transmembrane region" description="Helical" evidence="5">
    <location>
        <begin position="556"/>
        <end position="576"/>
    </location>
</feature>
<dbReference type="RefSeq" id="WP_307904119.1">
    <property type="nucleotide sequence ID" value="NZ_AP027059.1"/>
</dbReference>
<protein>
    <submittedName>
        <fullName evidence="8">ABC transporter permease</fullName>
    </submittedName>
</protein>
<reference evidence="8 9" key="1">
    <citation type="submission" date="2022-11" db="EMBL/GenBank/DDBJ databases">
        <title>Haliovirga abyssi gen. nov., sp. nov., a mesophilic fermentative bacterium isolated from the Iheya North hydrothermal field and the proposal of Haliovirgaceae fam. nov.</title>
        <authorList>
            <person name="Miyazaki U."/>
            <person name="Tame A."/>
            <person name="Miyazaki J."/>
            <person name="Takai K."/>
            <person name="Sawayama S."/>
            <person name="Kitajima M."/>
            <person name="Okamoto A."/>
            <person name="Nakagawa S."/>
        </authorList>
    </citation>
    <scope>NUCLEOTIDE SEQUENCE [LARGE SCALE GENOMIC DNA]</scope>
    <source>
        <strain evidence="8 9">IC12</strain>
    </source>
</reference>
<organism evidence="8 9">
    <name type="scientific">Haliovirga abyssi</name>
    <dbReference type="NCBI Taxonomy" id="2996794"/>
    <lineage>
        <taxon>Bacteria</taxon>
        <taxon>Fusobacteriati</taxon>
        <taxon>Fusobacteriota</taxon>
        <taxon>Fusobacteriia</taxon>
        <taxon>Fusobacteriales</taxon>
        <taxon>Haliovirgaceae</taxon>
        <taxon>Haliovirga</taxon>
    </lineage>
</organism>
<dbReference type="GO" id="GO:0016020">
    <property type="term" value="C:membrane"/>
    <property type="evidence" value="ECO:0007669"/>
    <property type="project" value="UniProtKB-SubCell"/>
</dbReference>
<name>A0AAU9DCN7_9FUSO</name>
<dbReference type="PANTHER" id="PTHR43471">
    <property type="entry name" value="ABC TRANSPORTER PERMEASE"/>
    <property type="match status" value="1"/>
</dbReference>
<accession>A0AAU9DCN7</accession>
<dbReference type="NCBIfam" id="NF041647">
    <property type="entry name" value="ABC_perm_CPBP"/>
    <property type="match status" value="1"/>
</dbReference>
<feature type="domain" description="CAAX prenyl protease 2/Lysostaphin resistance protein A-like" evidence="6">
    <location>
        <begin position="521"/>
        <end position="607"/>
    </location>
</feature>
<feature type="transmembrane region" description="Helical" evidence="5">
    <location>
        <begin position="24"/>
        <end position="45"/>
    </location>
</feature>
<dbReference type="KEGG" id="haby:HLVA_18300"/>
<feature type="transmembrane region" description="Helical" evidence="5">
    <location>
        <begin position="354"/>
        <end position="376"/>
    </location>
</feature>
<dbReference type="Pfam" id="PF02517">
    <property type="entry name" value="Rce1-like"/>
    <property type="match status" value="1"/>
</dbReference>
<proteinExistence type="predicted"/>
<dbReference type="InterPro" id="IPR013525">
    <property type="entry name" value="ABC2_TM"/>
</dbReference>
<evidence type="ECO:0000256" key="4">
    <source>
        <dbReference type="ARBA" id="ARBA00023136"/>
    </source>
</evidence>
<evidence type="ECO:0000256" key="2">
    <source>
        <dbReference type="ARBA" id="ARBA00022692"/>
    </source>
</evidence>
<dbReference type="InterPro" id="IPR003675">
    <property type="entry name" value="Rce1/LyrA-like_dom"/>
</dbReference>
<dbReference type="Pfam" id="PF12698">
    <property type="entry name" value="ABC2_membrane_3"/>
    <property type="match status" value="1"/>
</dbReference>
<evidence type="ECO:0000256" key="3">
    <source>
        <dbReference type="ARBA" id="ARBA00022989"/>
    </source>
</evidence>
<feature type="transmembrane region" description="Helical" evidence="5">
    <location>
        <begin position="271"/>
        <end position="297"/>
    </location>
</feature>
<feature type="transmembrane region" description="Helical" evidence="5">
    <location>
        <begin position="436"/>
        <end position="459"/>
    </location>
</feature>
<evidence type="ECO:0000256" key="5">
    <source>
        <dbReference type="SAM" id="Phobius"/>
    </source>
</evidence>
<evidence type="ECO:0000313" key="8">
    <source>
        <dbReference type="EMBL" id="BDU51261.1"/>
    </source>
</evidence>
<feature type="transmembrane region" description="Helical" evidence="5">
    <location>
        <begin position="480"/>
        <end position="502"/>
    </location>
</feature>
<keyword evidence="3 5" id="KW-1133">Transmembrane helix</keyword>
<keyword evidence="4 5" id="KW-0472">Membrane</keyword>
<dbReference type="EMBL" id="AP027059">
    <property type="protein sequence ID" value="BDU51261.1"/>
    <property type="molecule type" value="Genomic_DNA"/>
</dbReference>
<evidence type="ECO:0000259" key="7">
    <source>
        <dbReference type="Pfam" id="PF12698"/>
    </source>
</evidence>
<dbReference type="GO" id="GO:0004175">
    <property type="term" value="F:endopeptidase activity"/>
    <property type="evidence" value="ECO:0007669"/>
    <property type="project" value="UniProtKB-ARBA"/>
</dbReference>
<feature type="transmembrane region" description="Helical" evidence="5">
    <location>
        <begin position="412"/>
        <end position="430"/>
    </location>
</feature>
<feature type="transmembrane region" description="Helical" evidence="5">
    <location>
        <begin position="180"/>
        <end position="199"/>
    </location>
</feature>
<keyword evidence="2 5" id="KW-0812">Transmembrane</keyword>
<evidence type="ECO:0000259" key="6">
    <source>
        <dbReference type="Pfam" id="PF02517"/>
    </source>
</evidence>
<sequence length="648" mass="73699">MKLSNIKTVYIKEIISIIRDKRNVISIFLPLIILPLMINVISHFAEKDKQISKDKISRIYYITNIPNKLKELIKYEGKFKVYNLKNKDYEKNIETKKLDLAISYKVENKKEIIEIFYRGSNIDSGKSKKRFLEIFKKYKKYKQENIVEKLNIKEPILNLTELKSIDTAEKKEITQHSFSGVVPMYLVLYAMLSTVGFAIEMTTGEKERGTLETLFSVPIKKMELLIAKIFACFTMGLATLFTSLIALSIALSRLNSVQGNLQGKLELTPMLFVVLFFMLMPLVILSTSVFLGVGLFANSYKESAALFAPITFLFMLPTYVGMIDGIKMSKFYSFIPIVNSVLIIKSALLNQLNLTFFSISLFVNIIVSILGLLFMFKVFGTEKILFGNGKSFDFRLKRSEIKKKRVIDPQDAILIFCIAIIMYIYSNLFFGTKINMVLGTLIIQYVIFAFFPIFTLWYLKADIKKSLGLKKPKLKESFGSGILWMGIFIIIMLYAIFLGKYLPDSGKSLKGIEDMINSMSPISKLFVIGLTPALCEEILFRGVLLNSLKSKISPKSAIIITSILFAMTHLSIYRLIPTFILGLLLGYTAYKTESIVPGMILHFFHNSISIFINVDFSKNLIMNIVIAFILIGIGLMIMRGKREKVSSS</sequence>
<dbReference type="GO" id="GO:0080120">
    <property type="term" value="P:CAAX-box protein maturation"/>
    <property type="evidence" value="ECO:0007669"/>
    <property type="project" value="UniProtKB-ARBA"/>
</dbReference>
<dbReference type="PANTHER" id="PTHR43471:SF3">
    <property type="entry name" value="ABC TRANSPORTER PERMEASE PROTEIN NATB"/>
    <property type="match status" value="1"/>
</dbReference>
<keyword evidence="9" id="KW-1185">Reference proteome</keyword>
<feature type="transmembrane region" description="Helical" evidence="5">
    <location>
        <begin position="620"/>
        <end position="638"/>
    </location>
</feature>
<dbReference type="AlphaFoldDB" id="A0AAU9DCN7"/>
<gene>
    <name evidence="8" type="ORF">HLVA_18300</name>
</gene>